<accession>A0A2J6PFK6</accession>
<feature type="compositionally biased region" description="Basic and acidic residues" evidence="1">
    <location>
        <begin position="824"/>
        <end position="839"/>
    </location>
</feature>
<evidence type="ECO:0000313" key="4">
    <source>
        <dbReference type="Proteomes" id="UP000235672"/>
    </source>
</evidence>
<dbReference type="AlphaFoldDB" id="A0A2J6PFK6"/>
<feature type="compositionally biased region" description="Low complexity" evidence="1">
    <location>
        <begin position="979"/>
        <end position="993"/>
    </location>
</feature>
<dbReference type="PANTHER" id="PTHR39596">
    <property type="match status" value="1"/>
</dbReference>
<dbReference type="STRING" id="1745343.A0A2J6PFK6"/>
<feature type="region of interest" description="Disordered" evidence="1">
    <location>
        <begin position="816"/>
        <end position="1035"/>
    </location>
</feature>
<proteinExistence type="predicted"/>
<organism evidence="3 4">
    <name type="scientific">Hyaloscypha hepaticicola</name>
    <dbReference type="NCBI Taxonomy" id="2082293"/>
    <lineage>
        <taxon>Eukaryota</taxon>
        <taxon>Fungi</taxon>
        <taxon>Dikarya</taxon>
        <taxon>Ascomycota</taxon>
        <taxon>Pezizomycotina</taxon>
        <taxon>Leotiomycetes</taxon>
        <taxon>Helotiales</taxon>
        <taxon>Hyaloscyphaceae</taxon>
        <taxon>Hyaloscypha</taxon>
    </lineage>
</organism>
<dbReference type="OrthoDB" id="2426273at2759"/>
<sequence length="1035" mass="116735">MDHLQGLHLGEHWNPKYYRPNLFDSSEHDFHKFPEQIHFTPSKETQEYENTKPESKISFNHFLQSWLFFGLLSTILQKPSKTLVETLVVEGNIDTTRLTGYLEGWRTDVKKLDPHPRSLRMIRAQVALDKARQVVTEYCSDDGKRRKTNPNNPCYVEHKLSLSLMVLGETLTNAKSKIIEQVGFNIRGWHGDAMEGWGTPSRVLEKMESKGWCRKLVEILKQQLRLHATSMLAAYASHSQTDAETSYLIEGHKDCDKDKCRLKFPGSGGEYVTQHQLTCRRNPKHKQHVDDKKLCFEIGPDMKDVVEIIKKGRVPLLEYNRKKGKVDVVEYEPYTTYATLSHVWSDGYGNPKVNELWKCQLDFFDELFTEAHEESRATVERKLFWIDTLAIPIHEDHRDERRIAVRQIHQVYTNARYTVVIDKGLGQMLPATTYEGTAMRILASGWMRRLWTLQEAYLSRRLYFAFANGKDLGEDLSEEGLNGRLKNLEALEEMYPKASDILTSNIPSAARNYFHNLLGNDRRARINELPAGNGTDILASVWRAARWRTTNHQEHETLALATLLNLEYTNTKLQDAGLIKKAAKVEDEQLQGMMIDLWKILDKTCPGSIPPGIIFLPGEKLKDPSFGWAPKTWLSNEELEYPDPLSNMVGAARLVPEGLLVQYPGFVLHAQNRASILRENESSFHFPSDSTLLEWYGVELTGLRNNPPKGIEKDEKQLAIILCRPKPKEIPEIALLVQIEEKIVQRSFNDKHHHSVIYHVSYDRRVKIWRETNADLLSKWREYITASIDLDEKNLAGDSQREDKMICGEALDSDQRWYVGGRPPPKDLKVKTEDEETRKAPAQKVTVPSPIESGENRAARPIARPVGKTGPMTINPLGGPSISFPKSSYGPSTARQIPITVSVTQRPLDESYEPPTTARPPLQHFPVQPPEFTPTSHTTTSTSLGDSSPLSPATGTRTRSVSSVSNTSQTLHTPPQGRNSNPSPAVNPSNPGNLPSPPDSEHSTPRGGSGSRIPKAVSRVVNGSAAAGHSNGGAR</sequence>
<dbReference type="Proteomes" id="UP000235672">
    <property type="component" value="Unassembled WGS sequence"/>
</dbReference>
<dbReference type="EMBL" id="KZ613542">
    <property type="protein sequence ID" value="PMD12810.1"/>
    <property type="molecule type" value="Genomic_DNA"/>
</dbReference>
<evidence type="ECO:0000313" key="3">
    <source>
        <dbReference type="EMBL" id="PMD12810.1"/>
    </source>
</evidence>
<protein>
    <recommendedName>
        <fullName evidence="2">Heterokaryon incompatibility domain-containing protein</fullName>
    </recommendedName>
</protein>
<dbReference type="Pfam" id="PF06985">
    <property type="entry name" value="HET"/>
    <property type="match status" value="1"/>
</dbReference>
<gene>
    <name evidence="3" type="ORF">NA56DRAFT_712751</name>
</gene>
<name>A0A2J6PFK6_9HELO</name>
<dbReference type="PANTHER" id="PTHR39596:SF2">
    <property type="entry name" value="HET DOMAIN PROTEIN (AFU_ORTHOLOGUE AFUA_1G17550)-RELATED"/>
    <property type="match status" value="1"/>
</dbReference>
<dbReference type="InterPro" id="IPR010730">
    <property type="entry name" value="HET"/>
</dbReference>
<evidence type="ECO:0000259" key="2">
    <source>
        <dbReference type="Pfam" id="PF06985"/>
    </source>
</evidence>
<feature type="compositionally biased region" description="Low complexity" evidence="1">
    <location>
        <begin position="933"/>
        <end position="970"/>
    </location>
</feature>
<reference evidence="3 4" key="1">
    <citation type="submission" date="2016-05" db="EMBL/GenBank/DDBJ databases">
        <title>A degradative enzymes factory behind the ericoid mycorrhizal symbiosis.</title>
        <authorList>
            <consortium name="DOE Joint Genome Institute"/>
            <person name="Martino E."/>
            <person name="Morin E."/>
            <person name="Grelet G."/>
            <person name="Kuo A."/>
            <person name="Kohler A."/>
            <person name="Daghino S."/>
            <person name="Barry K."/>
            <person name="Choi C."/>
            <person name="Cichocki N."/>
            <person name="Clum A."/>
            <person name="Copeland A."/>
            <person name="Hainaut M."/>
            <person name="Haridas S."/>
            <person name="Labutti K."/>
            <person name="Lindquist E."/>
            <person name="Lipzen A."/>
            <person name="Khouja H.-R."/>
            <person name="Murat C."/>
            <person name="Ohm R."/>
            <person name="Olson A."/>
            <person name="Spatafora J."/>
            <person name="Veneault-Fourrey C."/>
            <person name="Henrissat B."/>
            <person name="Grigoriev I."/>
            <person name="Martin F."/>
            <person name="Perotto S."/>
        </authorList>
    </citation>
    <scope>NUCLEOTIDE SEQUENCE [LARGE SCALE GENOMIC DNA]</scope>
    <source>
        <strain evidence="3 4">UAMH 7357</strain>
    </source>
</reference>
<feature type="domain" description="Heterokaryon incompatibility" evidence="2">
    <location>
        <begin position="337"/>
        <end position="421"/>
    </location>
</feature>
<evidence type="ECO:0000256" key="1">
    <source>
        <dbReference type="SAM" id="MobiDB-lite"/>
    </source>
</evidence>
<feature type="compositionally biased region" description="Polar residues" evidence="1">
    <location>
        <begin position="884"/>
        <end position="905"/>
    </location>
</feature>
<keyword evidence="4" id="KW-1185">Reference proteome</keyword>